<dbReference type="InterPro" id="IPR014729">
    <property type="entry name" value="Rossmann-like_a/b/a_fold"/>
</dbReference>
<dbReference type="CDD" id="cd01991">
    <property type="entry name" value="Asn_synthase_B_C"/>
    <property type="match status" value="1"/>
</dbReference>
<organism evidence="4">
    <name type="scientific">mine drainage metagenome</name>
    <dbReference type="NCBI Taxonomy" id="410659"/>
    <lineage>
        <taxon>unclassified sequences</taxon>
        <taxon>metagenomes</taxon>
        <taxon>ecological metagenomes</taxon>
    </lineage>
</organism>
<evidence type="ECO:0000259" key="3">
    <source>
        <dbReference type="Pfam" id="PF00733"/>
    </source>
</evidence>
<feature type="domain" description="Asparagine synthetase" evidence="3">
    <location>
        <begin position="20"/>
        <end position="168"/>
    </location>
</feature>
<dbReference type="AlphaFoldDB" id="T1B6X4"/>
<keyword evidence="1" id="KW-0547">Nucleotide-binding</keyword>
<dbReference type="GO" id="GO:0004066">
    <property type="term" value="F:asparagine synthase (glutamine-hydrolyzing) activity"/>
    <property type="evidence" value="ECO:0007669"/>
    <property type="project" value="UniProtKB-EC"/>
</dbReference>
<dbReference type="InterPro" id="IPR050795">
    <property type="entry name" value="Asn_Synthetase"/>
</dbReference>
<accession>T1B6X4</accession>
<proteinExistence type="predicted"/>
<dbReference type="EMBL" id="AUZY01007782">
    <property type="protein sequence ID" value="EQD48749.1"/>
    <property type="molecule type" value="Genomic_DNA"/>
</dbReference>
<evidence type="ECO:0000313" key="4">
    <source>
        <dbReference type="EMBL" id="EQD48749.1"/>
    </source>
</evidence>
<keyword evidence="4" id="KW-0436">Ligase</keyword>
<keyword evidence="2" id="KW-0067">ATP-binding</keyword>
<evidence type="ECO:0000256" key="1">
    <source>
        <dbReference type="ARBA" id="ARBA00022741"/>
    </source>
</evidence>
<protein>
    <submittedName>
        <fullName evidence="4">Asparagine synthase</fullName>
        <ecNumber evidence="4">6.3.5.4</ecNumber>
    </submittedName>
</protein>
<dbReference type="PANTHER" id="PTHR11772:SF46">
    <property type="entry name" value="ASPARAGINE SYNTHETASE DOMAIN-CONTAINING PROTEIN"/>
    <property type="match status" value="1"/>
</dbReference>
<comment type="caution">
    <text evidence="4">The sequence shown here is derived from an EMBL/GenBank/DDBJ whole genome shotgun (WGS) entry which is preliminary data.</text>
</comment>
<dbReference type="GO" id="GO:0006529">
    <property type="term" value="P:asparagine biosynthetic process"/>
    <property type="evidence" value="ECO:0007669"/>
    <property type="project" value="InterPro"/>
</dbReference>
<dbReference type="EC" id="6.3.5.4" evidence="4"/>
<dbReference type="GO" id="GO:0005524">
    <property type="term" value="F:ATP binding"/>
    <property type="evidence" value="ECO:0007669"/>
    <property type="project" value="UniProtKB-KW"/>
</dbReference>
<reference evidence="4" key="1">
    <citation type="submission" date="2013-08" db="EMBL/GenBank/DDBJ databases">
        <authorList>
            <person name="Mendez C."/>
            <person name="Richter M."/>
            <person name="Ferrer M."/>
            <person name="Sanchez J."/>
        </authorList>
    </citation>
    <scope>NUCLEOTIDE SEQUENCE</scope>
</reference>
<dbReference type="Gene3D" id="3.40.50.620">
    <property type="entry name" value="HUPs"/>
    <property type="match status" value="1"/>
</dbReference>
<dbReference type="PANTHER" id="PTHR11772">
    <property type="entry name" value="ASPARAGINE SYNTHETASE"/>
    <property type="match status" value="1"/>
</dbReference>
<gene>
    <name evidence="4" type="ORF">B1B_11933</name>
</gene>
<reference evidence="4" key="2">
    <citation type="journal article" date="2014" name="ISME J.">
        <title>Microbial stratification in low pH oxic and suboxic macroscopic growths along an acid mine drainage.</title>
        <authorList>
            <person name="Mendez-Garcia C."/>
            <person name="Mesa V."/>
            <person name="Sprenger R.R."/>
            <person name="Richter M."/>
            <person name="Diez M.S."/>
            <person name="Solano J."/>
            <person name="Bargiela R."/>
            <person name="Golyshina O.V."/>
            <person name="Manteca A."/>
            <person name="Ramos J.L."/>
            <person name="Gallego J.R."/>
            <person name="Llorente I."/>
            <person name="Martins Dos Santos V.A."/>
            <person name="Jensen O.N."/>
            <person name="Pelaez A.I."/>
            <person name="Sanchez J."/>
            <person name="Ferrer M."/>
        </authorList>
    </citation>
    <scope>NUCLEOTIDE SEQUENCE</scope>
</reference>
<name>T1B6X4_9ZZZZ</name>
<evidence type="ECO:0000256" key="2">
    <source>
        <dbReference type="ARBA" id="ARBA00022840"/>
    </source>
</evidence>
<dbReference type="GO" id="GO:0005829">
    <property type="term" value="C:cytosol"/>
    <property type="evidence" value="ECO:0007669"/>
    <property type="project" value="TreeGrafter"/>
</dbReference>
<dbReference type="InterPro" id="IPR001962">
    <property type="entry name" value="Asn_synthase"/>
</dbReference>
<dbReference type="SUPFAM" id="SSF52402">
    <property type="entry name" value="Adenine nucleotide alpha hydrolases-like"/>
    <property type="match status" value="1"/>
</dbReference>
<sequence>MGPGRALLQPTADQRARALELRSLLTQAVPTPSPPGLLLSGGLDTSVVAEIAQGRGLREALTVIASEDAPDRPFAREVAGRLGLSHHEIVTDLPGLLEDLPAVVRVLATFDPMELRNSVVVARGLREARRLGIPEVLTGDGADELFAGYSFLWSLPPTTLRDRLDRMAAGMRFSSFPLGQALGVKVRAPFLDPRVVAFAAGLGREDLVGSHDGTTTGKVLLRFAFPEVPEAWRRKDPIEVGSGSARLPEFFQGQMPPRAFAEARHRIRREDGVVIRDAEHLAYYQVFQEVFSDHPPVRRGGPDPCPHCGFELPDPSSDFCVTCGAWPARRPPPPEPAGPIPPAQ</sequence>
<dbReference type="Pfam" id="PF00733">
    <property type="entry name" value="Asn_synthase"/>
    <property type="match status" value="1"/>
</dbReference>